<dbReference type="PANTHER" id="PTHR43031">
    <property type="entry name" value="FAD-DEPENDENT OXIDOREDUCTASE"/>
    <property type="match status" value="1"/>
</dbReference>
<organism evidence="2">
    <name type="scientific">Leptolyngbya sp. NK1-12</name>
    <dbReference type="NCBI Taxonomy" id="2547451"/>
    <lineage>
        <taxon>Bacteria</taxon>
        <taxon>Bacillati</taxon>
        <taxon>Cyanobacteriota</taxon>
        <taxon>Cyanophyceae</taxon>
        <taxon>Leptolyngbyales</taxon>
        <taxon>Leptolyngbyaceae</taxon>
        <taxon>Leptolyngbya group</taxon>
        <taxon>Leptolyngbya</taxon>
    </lineage>
</organism>
<dbReference type="RefSeq" id="WP_316437022.1">
    <property type="nucleotide sequence ID" value="NZ_CP053587.1"/>
</dbReference>
<dbReference type="AlphaFoldDB" id="A0AA96WQS5"/>
<dbReference type="PANTHER" id="PTHR43031:SF1">
    <property type="entry name" value="PYRIDINE NUCLEOTIDE-DISULPHIDE OXIDOREDUCTASE"/>
    <property type="match status" value="1"/>
</dbReference>
<dbReference type="EMBL" id="CP053587">
    <property type="protein sequence ID" value="WNZ27356.1"/>
    <property type="molecule type" value="Genomic_DNA"/>
</dbReference>
<feature type="domain" description="Rhodanese" evidence="1">
    <location>
        <begin position="41"/>
        <end position="130"/>
    </location>
</feature>
<reference evidence="2" key="1">
    <citation type="submission" date="2020-05" db="EMBL/GenBank/DDBJ databases">
        <authorList>
            <person name="Zhu T."/>
            <person name="Keshari N."/>
            <person name="Lu X."/>
        </authorList>
    </citation>
    <scope>NUCLEOTIDE SEQUENCE</scope>
    <source>
        <strain evidence="2">NK1-12</strain>
    </source>
</reference>
<dbReference type="Pfam" id="PF00581">
    <property type="entry name" value="Rhodanese"/>
    <property type="match status" value="1"/>
</dbReference>
<sequence length="162" mass="18043">MSNVQDAIVNAKDKLPNVTPTPPGFHPEASVHELKSRLLWGEPGLSIIDVRDHDAYNQCRIRGAMNMPMDRLPGGAEFSLQKDRDIYVYGANSGDTSQAVQMLREAGFRRVAELKGGLEAWREIDGPLEGVDSMDDPGPDAYNVFARLQAFNEEKAKEKRMK</sequence>
<dbReference type="InterPro" id="IPR001763">
    <property type="entry name" value="Rhodanese-like_dom"/>
</dbReference>
<dbReference type="SUPFAM" id="SSF52821">
    <property type="entry name" value="Rhodanese/Cell cycle control phosphatase"/>
    <property type="match status" value="1"/>
</dbReference>
<dbReference type="CDD" id="cd00158">
    <property type="entry name" value="RHOD"/>
    <property type="match status" value="1"/>
</dbReference>
<dbReference type="Gene3D" id="3.40.250.10">
    <property type="entry name" value="Rhodanese-like domain"/>
    <property type="match status" value="1"/>
</dbReference>
<name>A0AA96WQS5_9CYAN</name>
<dbReference type="InterPro" id="IPR036873">
    <property type="entry name" value="Rhodanese-like_dom_sf"/>
</dbReference>
<protein>
    <submittedName>
        <fullName evidence="2">Rhodanese-like domain-containing protein</fullName>
    </submittedName>
</protein>
<accession>A0AA96WQS5</accession>
<dbReference type="PROSITE" id="PS50206">
    <property type="entry name" value="RHODANESE_3"/>
    <property type="match status" value="1"/>
</dbReference>
<gene>
    <name evidence="2" type="ORF">HJG54_31210</name>
</gene>
<evidence type="ECO:0000259" key="1">
    <source>
        <dbReference type="PROSITE" id="PS50206"/>
    </source>
</evidence>
<evidence type="ECO:0000313" key="2">
    <source>
        <dbReference type="EMBL" id="WNZ27356.1"/>
    </source>
</evidence>
<dbReference type="SMART" id="SM00450">
    <property type="entry name" value="RHOD"/>
    <property type="match status" value="1"/>
</dbReference>
<dbReference type="InterPro" id="IPR050229">
    <property type="entry name" value="GlpE_sulfurtransferase"/>
</dbReference>
<proteinExistence type="predicted"/>